<dbReference type="InterPro" id="IPR013087">
    <property type="entry name" value="Znf_C2H2_type"/>
</dbReference>
<feature type="region of interest" description="Disordered" evidence="1">
    <location>
        <begin position="982"/>
        <end position="1008"/>
    </location>
</feature>
<name>A0A179EX81_METCM</name>
<feature type="compositionally biased region" description="Basic and acidic residues" evidence="1">
    <location>
        <begin position="281"/>
        <end position="290"/>
    </location>
</feature>
<comment type="caution">
    <text evidence="3">The sequence shown here is derived from an EMBL/GenBank/DDBJ whole genome shotgun (WGS) entry which is preliminary data.</text>
</comment>
<feature type="region of interest" description="Disordered" evidence="1">
    <location>
        <begin position="1084"/>
        <end position="1115"/>
    </location>
</feature>
<organism evidence="3 4">
    <name type="scientific">Pochonia chlamydosporia 170</name>
    <dbReference type="NCBI Taxonomy" id="1380566"/>
    <lineage>
        <taxon>Eukaryota</taxon>
        <taxon>Fungi</taxon>
        <taxon>Dikarya</taxon>
        <taxon>Ascomycota</taxon>
        <taxon>Pezizomycotina</taxon>
        <taxon>Sordariomycetes</taxon>
        <taxon>Hypocreomycetidae</taxon>
        <taxon>Hypocreales</taxon>
        <taxon>Clavicipitaceae</taxon>
        <taxon>Pochonia</taxon>
    </lineage>
</organism>
<dbReference type="AlphaFoldDB" id="A0A179EX81"/>
<feature type="region of interest" description="Disordered" evidence="1">
    <location>
        <begin position="830"/>
        <end position="862"/>
    </location>
</feature>
<gene>
    <name evidence="3" type="ORF">VFPPC_17085</name>
</gene>
<dbReference type="SMART" id="SM00355">
    <property type="entry name" value="ZnF_C2H2"/>
    <property type="match status" value="2"/>
</dbReference>
<feature type="compositionally biased region" description="Basic and acidic residues" evidence="1">
    <location>
        <begin position="841"/>
        <end position="851"/>
    </location>
</feature>
<proteinExistence type="predicted"/>
<accession>A0A179EX81</accession>
<protein>
    <recommendedName>
        <fullName evidence="2">C2H2-type domain-containing protein</fullName>
    </recommendedName>
</protein>
<feature type="domain" description="C2H2-type" evidence="2">
    <location>
        <begin position="957"/>
        <end position="979"/>
    </location>
</feature>
<feature type="compositionally biased region" description="Basic and acidic residues" evidence="1">
    <location>
        <begin position="1084"/>
        <end position="1098"/>
    </location>
</feature>
<feature type="region of interest" description="Disordered" evidence="1">
    <location>
        <begin position="64"/>
        <end position="87"/>
    </location>
</feature>
<feature type="compositionally biased region" description="Acidic residues" evidence="1">
    <location>
        <begin position="291"/>
        <end position="312"/>
    </location>
</feature>
<dbReference type="Pfam" id="PF12013">
    <property type="entry name" value="OrsD"/>
    <property type="match status" value="1"/>
</dbReference>
<feature type="region of interest" description="Disordered" evidence="1">
    <location>
        <begin position="247"/>
        <end position="312"/>
    </location>
</feature>
<keyword evidence="4" id="KW-1185">Reference proteome</keyword>
<feature type="compositionally biased region" description="Basic and acidic residues" evidence="1">
    <location>
        <begin position="64"/>
        <end position="81"/>
    </location>
</feature>
<feature type="domain" description="C2H2-type" evidence="2">
    <location>
        <begin position="890"/>
        <end position="913"/>
    </location>
</feature>
<dbReference type="RefSeq" id="XP_022283904.1">
    <property type="nucleotide sequence ID" value="XM_022429059.1"/>
</dbReference>
<evidence type="ECO:0000313" key="4">
    <source>
        <dbReference type="Proteomes" id="UP000078397"/>
    </source>
</evidence>
<dbReference type="EMBL" id="LSBJ02000001">
    <property type="protein sequence ID" value="OAQ57805.2"/>
    <property type="molecule type" value="Genomic_DNA"/>
</dbReference>
<dbReference type="GeneID" id="28858828"/>
<evidence type="ECO:0000256" key="1">
    <source>
        <dbReference type="SAM" id="MobiDB-lite"/>
    </source>
</evidence>
<dbReference type="OrthoDB" id="5097021at2759"/>
<reference evidence="3 4" key="1">
    <citation type="journal article" date="2016" name="PLoS Pathog.">
        <title>Biosynthesis of antibiotic leucinostatins in bio-control fungus Purpureocillium lilacinum and their inhibition on phytophthora revealed by genome mining.</title>
        <authorList>
            <person name="Wang G."/>
            <person name="Liu Z."/>
            <person name="Lin R."/>
            <person name="Li E."/>
            <person name="Mao Z."/>
            <person name="Ling J."/>
            <person name="Yang Y."/>
            <person name="Yin W.B."/>
            <person name="Xie B."/>
        </authorList>
    </citation>
    <scope>NUCLEOTIDE SEQUENCE [LARGE SCALE GENOMIC DNA]</scope>
    <source>
        <strain evidence="3">170</strain>
    </source>
</reference>
<dbReference type="Proteomes" id="UP000078397">
    <property type="component" value="Unassembled WGS sequence"/>
</dbReference>
<evidence type="ECO:0000313" key="3">
    <source>
        <dbReference type="EMBL" id="OAQ57805.2"/>
    </source>
</evidence>
<dbReference type="KEGG" id="pchm:VFPPC_17085"/>
<evidence type="ECO:0000259" key="2">
    <source>
        <dbReference type="SMART" id="SM00355"/>
    </source>
</evidence>
<feature type="compositionally biased region" description="Acidic residues" evidence="1">
    <location>
        <begin position="264"/>
        <end position="280"/>
    </location>
</feature>
<dbReference type="InterPro" id="IPR022698">
    <property type="entry name" value="OrsD"/>
</dbReference>
<sequence>MTLPSLRPDKVQSTSTHLFTPPPTSPYCFSFHNDTTPSILQRYENFADNADVLLAQEAAEDRRRQARTEQAWRESQQHSCEEDNETTPWLKHTRWPETFRNRPLDIITASARQPARGPYQGSEDYLLGYWRGLPLYSPAAAEAQLRLLMRAVDDVFDRAKATLASTSYRSRCWLSSHWKDEFWHRPLRILPPSTEQKYKSYWKHFICYVFRALAHKPVLRREIYNVPLGTDDVIMMRHILELVSQLQKEEEEGEELAETITESSSDEQDEDDQEMSEDGSESFHEAHSDSEGESEEDAEEQEDEDDEDDDIQDENGVLDHVFHLPTGTRLKLCEALFQLSMMFWIYQCPAGTMSSSTLIHFTAVMGVHRSSLAFRDAYNSTPMLAAVIWIGRLMFLEYSLPLYNYNTLVCTWPSRDAYPSQPARLETIRAKYMLRGCYSPLSELIELKAMGRSIVKREGVPGNLTWAPDGHSFTIGNAKVVRLSEFCTTYQAAISNVQERVAEMMLGWQPEVDLSQVRDDLTCRLPGWCFLDKPENNLGNIYKAMARRAWSSTFRGQALAKAGHWLPGPCLAYLEAGTKLGTMAFTSIHITPTLPNRGTEATSIRLRNTKLTIRNIFIREGQLLIIVSYNKSRASNNHAFYVVRYLRDDLASALFLYIAYIQPFLDFLANQLQLPQYHSNEYFFPDPKHKKKHLSSMQATEALRSLTRHLQTPWTLSLYRQAAIAIAKRYISELIREKNFYYPSEASTPIRMIAAGVGHRPQMLLTAYAIDSALPTRLQPELLEMYRQLSALWQAWNREYYMQHCVGGSSGSRNASAKLAMEDLGLTITSTTQRTSAQKRRQSEDPSTDHAQRRKKILSNGGTKGDVTAAGAIKEGFPNGFIYNAEYRILICVACESMVFPGKPSFYTHLNRHRILGSLCKAYIEWFGRLQLAPPKELSTPKKTIPAIPHLKIYRSFRCNICRHYTTRWELSRDHIVQHKLGISPRQATGDDPDRSTGPSQPVLYTGAPPSAAEETLFDRLKNDVQEAARDVEDNGAVVEDCGRGRADREPWLLHTGFPTHLRGVTNTEIWSSFKLPKHRDTLFQSKQDKDNVNRRENSNNNNNNEAGEEDEEDDDDLRRILAAADALFRSAYALVSDRSPNRKVTQQRAQTLSDFAWGAGKKGRDTAFRRFKNPSSLAEYFRTMKQLLCPSLVSSWLANTKAQEYP</sequence>